<feature type="region of interest" description="Disordered" evidence="1">
    <location>
        <begin position="63"/>
        <end position="259"/>
    </location>
</feature>
<evidence type="ECO:0000313" key="3">
    <source>
        <dbReference type="EMBL" id="KAA8647744.1"/>
    </source>
</evidence>
<dbReference type="Proteomes" id="UP000308092">
    <property type="component" value="Unassembled WGS sequence"/>
</dbReference>
<reference evidence="4 5" key="1">
    <citation type="submission" date="2019-03" db="EMBL/GenBank/DDBJ databases">
        <title>The genome sequence of a newly discovered highly antifungal drug resistant Aspergillus species, Aspergillus tanneri NIH 1004.</title>
        <authorList>
            <person name="Mounaud S."/>
            <person name="Singh I."/>
            <person name="Joardar V."/>
            <person name="Pakala S."/>
            <person name="Pakala S."/>
            <person name="Venepally P."/>
            <person name="Hoover J."/>
            <person name="Nierman W."/>
            <person name="Chung J."/>
            <person name="Losada L."/>
        </authorList>
    </citation>
    <scope>NUCLEOTIDE SEQUENCE [LARGE SCALE GENOMIC DNA]</scope>
    <source>
        <strain evidence="4 5">NIH1004</strain>
    </source>
</reference>
<dbReference type="GeneID" id="54329143"/>
<dbReference type="EMBL" id="SOSA01000003">
    <property type="protein sequence ID" value="THD00336.1"/>
    <property type="molecule type" value="Genomic_DNA"/>
</dbReference>
<keyword evidence="2" id="KW-0732">Signal</keyword>
<sequence>MAFKNGLIKFLCISMIASSAVAAPAPELAQTDVASGKLEFHEYLNNIDKESVKKAIEMIGQYRHDHDSSPTSPAVVKLGKRDNSSSAVKPTHVTPPETSSSHSDTAPTTAPTTASTPSTTDQPPSSSSSSSTSSDSKSQTREEPTSTKSSATHTTESTSSSTTNSEPTSNTPTSTSSSKSNGRTTMETTSSTKDLQTTSEPTHPTTPYTSTYKSTTTLANGERSTVTSVTVVHPTQTNRAGAGGTGTGPAPGLQTDSAASNNGLTHEFLVMMGGAAMVAMAL</sequence>
<dbReference type="Proteomes" id="UP000324241">
    <property type="component" value="Unassembled WGS sequence"/>
</dbReference>
<dbReference type="OrthoDB" id="4510969at2759"/>
<dbReference type="AlphaFoldDB" id="A0A4S3JXU8"/>
<name>A0A4S3JXU8_9EURO</name>
<accession>A0A4S3JXU8</accession>
<protein>
    <submittedName>
        <fullName evidence="4">Uncharacterized protein</fullName>
    </submittedName>
</protein>
<keyword evidence="5" id="KW-1185">Reference proteome</keyword>
<dbReference type="RefSeq" id="XP_033427105.1">
    <property type="nucleotide sequence ID" value="XM_033571073.1"/>
</dbReference>
<evidence type="ECO:0000256" key="1">
    <source>
        <dbReference type="SAM" id="MobiDB-lite"/>
    </source>
</evidence>
<evidence type="ECO:0000256" key="2">
    <source>
        <dbReference type="SAM" id="SignalP"/>
    </source>
</evidence>
<organism evidence="4 5">
    <name type="scientific">Aspergillus tanneri</name>
    <dbReference type="NCBI Taxonomy" id="1220188"/>
    <lineage>
        <taxon>Eukaryota</taxon>
        <taxon>Fungi</taxon>
        <taxon>Dikarya</taxon>
        <taxon>Ascomycota</taxon>
        <taxon>Pezizomycotina</taxon>
        <taxon>Eurotiomycetes</taxon>
        <taxon>Eurotiomycetidae</taxon>
        <taxon>Eurotiales</taxon>
        <taxon>Aspergillaceae</taxon>
        <taxon>Aspergillus</taxon>
        <taxon>Aspergillus subgen. Circumdati</taxon>
    </lineage>
</organism>
<dbReference type="VEuPathDB" id="FungiDB:EYZ11_000229"/>
<feature type="compositionally biased region" description="Low complexity" evidence="1">
    <location>
        <begin position="146"/>
        <end position="180"/>
    </location>
</feature>
<reference evidence="3 6" key="2">
    <citation type="submission" date="2019-08" db="EMBL/GenBank/DDBJ databases">
        <title>The genome sequence of a newly discovered highly antifungal drug resistant Aspergillus species, Aspergillus tanneri NIH 1004.</title>
        <authorList>
            <person name="Mounaud S."/>
            <person name="Singh I."/>
            <person name="Joardar V."/>
            <person name="Pakala S."/>
            <person name="Pakala S."/>
            <person name="Venepally P."/>
            <person name="Chung J.K."/>
            <person name="Losada L."/>
            <person name="Nierman W.C."/>
        </authorList>
    </citation>
    <scope>NUCLEOTIDE SEQUENCE [LARGE SCALE GENOMIC DNA]</scope>
    <source>
        <strain evidence="3 6">NIH1004</strain>
    </source>
</reference>
<feature type="compositionally biased region" description="Low complexity" evidence="1">
    <location>
        <begin position="98"/>
        <end position="137"/>
    </location>
</feature>
<evidence type="ECO:0000313" key="4">
    <source>
        <dbReference type="EMBL" id="THD00336.1"/>
    </source>
</evidence>
<gene>
    <name evidence="3" type="ORF">ATNIH1004_006441</name>
    <name evidence="4" type="ORF">EYZ11_000229</name>
</gene>
<proteinExistence type="predicted"/>
<feature type="compositionally biased region" description="Low complexity" evidence="1">
    <location>
        <begin position="197"/>
        <end position="217"/>
    </location>
</feature>
<dbReference type="EMBL" id="QUQM01000004">
    <property type="protein sequence ID" value="KAA8647744.1"/>
    <property type="molecule type" value="Genomic_DNA"/>
</dbReference>
<comment type="caution">
    <text evidence="4">The sequence shown here is derived from an EMBL/GenBank/DDBJ whole genome shotgun (WGS) entry which is preliminary data.</text>
</comment>
<evidence type="ECO:0000313" key="6">
    <source>
        <dbReference type="Proteomes" id="UP000324241"/>
    </source>
</evidence>
<feature type="compositionally biased region" description="Polar residues" evidence="1">
    <location>
        <begin position="181"/>
        <end position="196"/>
    </location>
</feature>
<feature type="chain" id="PRO_5036122189" evidence="2">
    <location>
        <begin position="23"/>
        <end position="282"/>
    </location>
</feature>
<feature type="signal peptide" evidence="2">
    <location>
        <begin position="1"/>
        <end position="22"/>
    </location>
</feature>
<evidence type="ECO:0000313" key="5">
    <source>
        <dbReference type="Proteomes" id="UP000308092"/>
    </source>
</evidence>